<sequence>MASVRASESTAVLREGLLLALLSLTVTLVVMNTTMFNVALPQVSKDFGLSSTMASWIVTGYSIVFAIFSITYSRLSDFIPIRLLLTIGLADLVVASLLGLFSHHFIPLLLARLLQAAGAASAPGLGIVLITRYIPASRRGKAMSYIMSSASLGFGLGPVLGGAITQYLGWNFLFVVTGIVLVLIPFFYRSLPLENANKGHFDLIGAVLVGIGTTGLLLFLTTYSAVALVAGAVSLVAFWLRIRRVHSPFVQPALFRNKAYMTLSAMGFVSYVAQFTSLFLMPMLLIRLFGVSSAATGLLIFPGAITAAIASNGIGKLIDRFGNRPLFRWGHVLLLGATLLFAMFGKVSPYAVLGIYMLMSVGITSVTTSVSNEMSRILPKDMVGAGMGLAQLTQFFGGAFGVAMTGIALVWQKNLSLAAAFSNIFWVMVVVMAVSALLSVAYRASGMAYRSAN</sequence>
<feature type="transmembrane region" description="Helical" evidence="6">
    <location>
        <begin position="167"/>
        <end position="188"/>
    </location>
</feature>
<accession>A0ABR5AFG5</accession>
<evidence type="ECO:0000256" key="2">
    <source>
        <dbReference type="ARBA" id="ARBA00022448"/>
    </source>
</evidence>
<dbReference type="InterPro" id="IPR020846">
    <property type="entry name" value="MFS_dom"/>
</dbReference>
<keyword evidence="3 6" id="KW-0812">Transmembrane</keyword>
<gene>
    <name evidence="8" type="ORF">SD70_18170</name>
</gene>
<feature type="transmembrane region" description="Helical" evidence="6">
    <location>
        <begin position="326"/>
        <end position="344"/>
    </location>
</feature>
<dbReference type="InterPro" id="IPR036259">
    <property type="entry name" value="MFS_trans_sf"/>
</dbReference>
<feature type="transmembrane region" description="Helical" evidence="6">
    <location>
        <begin position="109"/>
        <end position="130"/>
    </location>
</feature>
<feature type="domain" description="Major facilitator superfamily (MFS) profile" evidence="7">
    <location>
        <begin position="18"/>
        <end position="447"/>
    </location>
</feature>
<comment type="subcellular location">
    <subcellularLocation>
        <location evidence="1">Cell membrane</location>
        <topology evidence="1">Multi-pass membrane protein</topology>
    </subcellularLocation>
</comment>
<dbReference type="SUPFAM" id="SSF103473">
    <property type="entry name" value="MFS general substrate transporter"/>
    <property type="match status" value="1"/>
</dbReference>
<evidence type="ECO:0000256" key="1">
    <source>
        <dbReference type="ARBA" id="ARBA00004651"/>
    </source>
</evidence>
<feature type="transmembrane region" description="Helical" evidence="6">
    <location>
        <begin position="417"/>
        <end position="442"/>
    </location>
</feature>
<dbReference type="Pfam" id="PF07690">
    <property type="entry name" value="MFS_1"/>
    <property type="match status" value="1"/>
</dbReference>
<dbReference type="InterPro" id="IPR011701">
    <property type="entry name" value="MFS"/>
</dbReference>
<dbReference type="PANTHER" id="PTHR42718:SF9">
    <property type="entry name" value="MAJOR FACILITATOR SUPERFAMILY MULTIDRUG TRANSPORTER MFSC"/>
    <property type="match status" value="1"/>
</dbReference>
<feature type="transmembrane region" description="Helical" evidence="6">
    <location>
        <begin position="12"/>
        <end position="33"/>
    </location>
</feature>
<feature type="transmembrane region" description="Helical" evidence="6">
    <location>
        <begin position="291"/>
        <end position="314"/>
    </location>
</feature>
<dbReference type="EMBL" id="JXAK01000032">
    <property type="protein sequence ID" value="KIL39726.1"/>
    <property type="molecule type" value="Genomic_DNA"/>
</dbReference>
<reference evidence="8 9" key="1">
    <citation type="submission" date="2014-12" db="EMBL/GenBank/DDBJ databases">
        <title>Draft genome sequence of Paenibacillus kamchatkensis strain B-2647.</title>
        <authorList>
            <person name="Karlyshev A.V."/>
            <person name="Kudryashova E.B."/>
        </authorList>
    </citation>
    <scope>NUCLEOTIDE SEQUENCE [LARGE SCALE GENOMIC DNA]</scope>
    <source>
        <strain evidence="8 9">VKM B-2647</strain>
    </source>
</reference>
<keyword evidence="9" id="KW-1185">Reference proteome</keyword>
<evidence type="ECO:0000313" key="8">
    <source>
        <dbReference type="EMBL" id="KIL39726.1"/>
    </source>
</evidence>
<keyword evidence="2" id="KW-0813">Transport</keyword>
<comment type="caution">
    <text evidence="8">The sequence shown here is derived from an EMBL/GenBank/DDBJ whole genome shotgun (WGS) entry which is preliminary data.</text>
</comment>
<feature type="transmembrane region" description="Helical" evidence="6">
    <location>
        <begin position="350"/>
        <end position="371"/>
    </location>
</feature>
<proteinExistence type="predicted"/>
<dbReference type="PROSITE" id="PS50850">
    <property type="entry name" value="MFS"/>
    <property type="match status" value="1"/>
</dbReference>
<evidence type="ECO:0000313" key="9">
    <source>
        <dbReference type="Proteomes" id="UP000031967"/>
    </source>
</evidence>
<evidence type="ECO:0000256" key="6">
    <source>
        <dbReference type="SAM" id="Phobius"/>
    </source>
</evidence>
<dbReference type="Proteomes" id="UP000031967">
    <property type="component" value="Unassembled WGS sequence"/>
</dbReference>
<evidence type="ECO:0000256" key="4">
    <source>
        <dbReference type="ARBA" id="ARBA00022989"/>
    </source>
</evidence>
<feature type="transmembrane region" description="Helical" evidence="6">
    <location>
        <begin position="83"/>
        <end position="103"/>
    </location>
</feature>
<feature type="transmembrane region" description="Helical" evidence="6">
    <location>
        <begin position="263"/>
        <end position="285"/>
    </location>
</feature>
<dbReference type="Gene3D" id="1.20.1720.10">
    <property type="entry name" value="Multidrug resistance protein D"/>
    <property type="match status" value="1"/>
</dbReference>
<name>A0ABR5AFG5_9BACL</name>
<dbReference type="PRINTS" id="PR01036">
    <property type="entry name" value="TCRTETB"/>
</dbReference>
<dbReference type="PANTHER" id="PTHR42718">
    <property type="entry name" value="MAJOR FACILITATOR SUPERFAMILY MULTIDRUG TRANSPORTER MFSC"/>
    <property type="match status" value="1"/>
</dbReference>
<feature type="transmembrane region" description="Helical" evidence="6">
    <location>
        <begin position="142"/>
        <end position="161"/>
    </location>
</feature>
<keyword evidence="5 6" id="KW-0472">Membrane</keyword>
<evidence type="ECO:0000256" key="3">
    <source>
        <dbReference type="ARBA" id="ARBA00022692"/>
    </source>
</evidence>
<organism evidence="8 9">
    <name type="scientific">Gordoniibacillus kamchatkensis</name>
    <dbReference type="NCBI Taxonomy" id="1590651"/>
    <lineage>
        <taxon>Bacteria</taxon>
        <taxon>Bacillati</taxon>
        <taxon>Bacillota</taxon>
        <taxon>Bacilli</taxon>
        <taxon>Bacillales</taxon>
        <taxon>Paenibacillaceae</taxon>
        <taxon>Gordoniibacillus</taxon>
    </lineage>
</organism>
<keyword evidence="4 6" id="KW-1133">Transmembrane helix</keyword>
<protein>
    <submittedName>
        <fullName evidence="8">Tetracycline resistance protein TetA</fullName>
    </submittedName>
</protein>
<feature type="transmembrane region" description="Helical" evidence="6">
    <location>
        <begin position="392"/>
        <end position="411"/>
    </location>
</feature>
<dbReference type="Gene3D" id="1.20.1250.20">
    <property type="entry name" value="MFS general substrate transporter like domains"/>
    <property type="match status" value="1"/>
</dbReference>
<feature type="transmembrane region" description="Helical" evidence="6">
    <location>
        <begin position="200"/>
        <end position="219"/>
    </location>
</feature>
<evidence type="ECO:0000256" key="5">
    <source>
        <dbReference type="ARBA" id="ARBA00023136"/>
    </source>
</evidence>
<evidence type="ECO:0000259" key="7">
    <source>
        <dbReference type="PROSITE" id="PS50850"/>
    </source>
</evidence>
<feature type="transmembrane region" description="Helical" evidence="6">
    <location>
        <begin position="225"/>
        <end position="242"/>
    </location>
</feature>
<feature type="transmembrane region" description="Helical" evidence="6">
    <location>
        <begin position="53"/>
        <end position="71"/>
    </location>
</feature>